<dbReference type="PROSITE" id="PS51918">
    <property type="entry name" value="RADICAL_SAM"/>
    <property type="match status" value="1"/>
</dbReference>
<organism evidence="2 3">
    <name type="scientific">Candidatus Avimonoglobus intestinipullorum</name>
    <dbReference type="NCBI Taxonomy" id="2840699"/>
    <lineage>
        <taxon>Bacteria</taxon>
        <taxon>Bacillati</taxon>
        <taxon>Bacillota</taxon>
        <taxon>Clostridia</taxon>
        <taxon>Eubacteriales</taxon>
        <taxon>Candidatus Avimonoglobus</taxon>
    </lineage>
</organism>
<dbReference type="InterPro" id="IPR034505">
    <property type="entry name" value="Coproporphyrinogen-III_oxidase"/>
</dbReference>
<dbReference type="SFLD" id="SFLDG01065">
    <property type="entry name" value="anaerobic_coproporphyrinogen-I"/>
    <property type="match status" value="1"/>
</dbReference>
<dbReference type="GO" id="GO:0005737">
    <property type="term" value="C:cytoplasm"/>
    <property type="evidence" value="ECO:0007669"/>
    <property type="project" value="TreeGrafter"/>
</dbReference>
<dbReference type="Proteomes" id="UP000824111">
    <property type="component" value="Unassembled WGS sequence"/>
</dbReference>
<dbReference type="SFLD" id="SFLDF00310">
    <property type="entry name" value="oxygen-independent_coproporphy"/>
    <property type="match status" value="1"/>
</dbReference>
<dbReference type="AlphaFoldDB" id="A0A9D1LW28"/>
<dbReference type="InterPro" id="IPR006638">
    <property type="entry name" value="Elp3/MiaA/NifB-like_rSAM"/>
</dbReference>
<dbReference type="Gene3D" id="3.80.30.20">
    <property type="entry name" value="tm_1862 like domain"/>
    <property type="match status" value="1"/>
</dbReference>
<sequence length="479" mass="54161">MLLIQNGFECAYEMELFIKLFFDKNEDVYIYTNLVHEKNRINVYTEILFGDAVYFEDYNLDFDLTGADRRLKKKIFTCACTNSFCHAAQKIRAVSIPWGVLSGIRPAKSVRLLREEGKTAAEAAAFLKKVYEVSDEKIELAMEVARSEERILKQIGSNSVSLYIGIPFCPTRCLYCSFVSTDMRVSGKYMEGFVECLVREIAHTGALLKKHGMYAENIYIGGGTPTTLSAGQLALIFDAVKTHIGTGRIKEYTLEAGRPDTITDEKLRAAKQGGVNRISINPQTMNQKTLDKIGRRHTPELVYEAFRMARAHGFDNINMDLIAGLPDEAFADFKYSLDEVAALDPENITVHSMCVKRAAALRFSDTELAQARVMNRMLGYTQRLMRETGRAPYYMYRQKNISGNLENVGYAKTGTESFYNVNIMEEAQTIVALGGGGSSKVVVGDRIERVFNFKEPLEYIRRFDEILEKKDAVFRLLKD</sequence>
<dbReference type="InterPro" id="IPR058240">
    <property type="entry name" value="rSAM_sf"/>
</dbReference>
<reference evidence="2" key="1">
    <citation type="submission" date="2020-10" db="EMBL/GenBank/DDBJ databases">
        <authorList>
            <person name="Gilroy R."/>
        </authorList>
    </citation>
    <scope>NUCLEOTIDE SEQUENCE</scope>
    <source>
        <strain evidence="2">ChiSjej4B22-9803</strain>
    </source>
</reference>
<dbReference type="NCBIfam" id="TIGR03994">
    <property type="entry name" value="rSAM_HemZ"/>
    <property type="match status" value="1"/>
</dbReference>
<dbReference type="EMBL" id="DVND01000186">
    <property type="protein sequence ID" value="HIU49165.1"/>
    <property type="molecule type" value="Genomic_DNA"/>
</dbReference>
<feature type="domain" description="Radical SAM core" evidence="1">
    <location>
        <begin position="154"/>
        <end position="404"/>
    </location>
</feature>
<proteinExistence type="predicted"/>
<evidence type="ECO:0000313" key="2">
    <source>
        <dbReference type="EMBL" id="HIU49165.1"/>
    </source>
</evidence>
<keyword evidence="2" id="KW-0560">Oxidoreductase</keyword>
<protein>
    <submittedName>
        <fullName evidence="2">Coproporphyrinogen dehydrogenase HemZ</fullName>
        <ecNumber evidence="2">1.3.98.3</ecNumber>
    </submittedName>
</protein>
<dbReference type="PANTHER" id="PTHR13932">
    <property type="entry name" value="COPROPORPHYRINIGEN III OXIDASE"/>
    <property type="match status" value="1"/>
</dbReference>
<dbReference type="GO" id="GO:0051539">
    <property type="term" value="F:4 iron, 4 sulfur cluster binding"/>
    <property type="evidence" value="ECO:0007669"/>
    <property type="project" value="TreeGrafter"/>
</dbReference>
<dbReference type="GO" id="GO:0006779">
    <property type="term" value="P:porphyrin-containing compound biosynthetic process"/>
    <property type="evidence" value="ECO:0007669"/>
    <property type="project" value="TreeGrafter"/>
</dbReference>
<evidence type="ECO:0000313" key="3">
    <source>
        <dbReference type="Proteomes" id="UP000824111"/>
    </source>
</evidence>
<dbReference type="CDD" id="cd01335">
    <property type="entry name" value="Radical_SAM"/>
    <property type="match status" value="1"/>
</dbReference>
<dbReference type="Pfam" id="PF04055">
    <property type="entry name" value="Radical_SAM"/>
    <property type="match status" value="1"/>
</dbReference>
<dbReference type="InterPro" id="IPR007197">
    <property type="entry name" value="rSAM"/>
</dbReference>
<comment type="caution">
    <text evidence="2">The sequence shown here is derived from an EMBL/GenBank/DDBJ whole genome shotgun (WGS) entry which is preliminary data.</text>
</comment>
<dbReference type="InterPro" id="IPR023404">
    <property type="entry name" value="rSAM_horseshoe"/>
</dbReference>
<gene>
    <name evidence="2" type="primary">hemZ</name>
    <name evidence="2" type="ORF">IAB04_07345</name>
</gene>
<dbReference type="SFLD" id="SFLDG01082">
    <property type="entry name" value="B12-binding_domain_containing"/>
    <property type="match status" value="1"/>
</dbReference>
<evidence type="ECO:0000259" key="1">
    <source>
        <dbReference type="PROSITE" id="PS51918"/>
    </source>
</evidence>
<dbReference type="EC" id="1.3.98.3" evidence="2"/>
<dbReference type="GO" id="GO:0051989">
    <property type="term" value="F:coproporphyrinogen dehydrogenase activity"/>
    <property type="evidence" value="ECO:0007669"/>
    <property type="project" value="UniProtKB-EC"/>
</dbReference>
<dbReference type="SUPFAM" id="SSF102114">
    <property type="entry name" value="Radical SAM enzymes"/>
    <property type="match status" value="1"/>
</dbReference>
<dbReference type="InterPro" id="IPR023995">
    <property type="entry name" value="HemZ"/>
</dbReference>
<dbReference type="PANTHER" id="PTHR13932:SF1">
    <property type="entry name" value="OXYGEN-INDEPENDENT COPROPORPHYRINOGEN-III OXIDASE-LIKE PROTEIN HEMZ"/>
    <property type="match status" value="1"/>
</dbReference>
<reference evidence="2" key="2">
    <citation type="journal article" date="2021" name="PeerJ">
        <title>Extensive microbial diversity within the chicken gut microbiome revealed by metagenomics and culture.</title>
        <authorList>
            <person name="Gilroy R."/>
            <person name="Ravi A."/>
            <person name="Getino M."/>
            <person name="Pursley I."/>
            <person name="Horton D.L."/>
            <person name="Alikhan N.F."/>
            <person name="Baker D."/>
            <person name="Gharbi K."/>
            <person name="Hall N."/>
            <person name="Watson M."/>
            <person name="Adriaenssens E.M."/>
            <person name="Foster-Nyarko E."/>
            <person name="Jarju S."/>
            <person name="Secka A."/>
            <person name="Antonio M."/>
            <person name="Oren A."/>
            <person name="Chaudhuri R.R."/>
            <person name="La Ragione R."/>
            <person name="Hildebrand F."/>
            <person name="Pallen M.J."/>
        </authorList>
    </citation>
    <scope>NUCLEOTIDE SEQUENCE</scope>
    <source>
        <strain evidence="2">ChiSjej4B22-9803</strain>
    </source>
</reference>
<dbReference type="SFLD" id="SFLDS00029">
    <property type="entry name" value="Radical_SAM"/>
    <property type="match status" value="1"/>
</dbReference>
<dbReference type="SMART" id="SM00729">
    <property type="entry name" value="Elp3"/>
    <property type="match status" value="1"/>
</dbReference>
<name>A0A9D1LW28_9FIRM</name>
<accession>A0A9D1LW28</accession>